<feature type="compositionally biased region" description="Basic residues" evidence="1">
    <location>
        <begin position="60"/>
        <end position="74"/>
    </location>
</feature>
<evidence type="ECO:0000313" key="3">
    <source>
        <dbReference type="Proteomes" id="UP000010552"/>
    </source>
</evidence>
<keyword evidence="3" id="KW-1185">Reference proteome</keyword>
<sequence>MMRFLPHNDLRGYYEMPLLPFADADTGVLRVQAAFSGSPAGPAVSVARLPLGHGSGRAGARTRRPERHGRRTWPRRQAPSLL</sequence>
<feature type="region of interest" description="Disordered" evidence="1">
    <location>
        <begin position="46"/>
        <end position="82"/>
    </location>
</feature>
<dbReference type="Proteomes" id="UP000010552">
    <property type="component" value="Unassembled WGS sequence"/>
</dbReference>
<dbReference type="EMBL" id="KB030994">
    <property type="protein sequence ID" value="ELK06812.1"/>
    <property type="molecule type" value="Genomic_DNA"/>
</dbReference>
<protein>
    <submittedName>
        <fullName evidence="2">Uncharacterized protein</fullName>
    </submittedName>
</protein>
<proteinExistence type="predicted"/>
<reference evidence="3" key="1">
    <citation type="journal article" date="2013" name="Science">
        <title>Comparative analysis of bat genomes provides insight into the evolution of flight and immunity.</title>
        <authorList>
            <person name="Zhang G."/>
            <person name="Cowled C."/>
            <person name="Shi Z."/>
            <person name="Huang Z."/>
            <person name="Bishop-Lilly K.A."/>
            <person name="Fang X."/>
            <person name="Wynne J.W."/>
            <person name="Xiong Z."/>
            <person name="Baker M.L."/>
            <person name="Zhao W."/>
            <person name="Tachedjian M."/>
            <person name="Zhu Y."/>
            <person name="Zhou P."/>
            <person name="Jiang X."/>
            <person name="Ng J."/>
            <person name="Yang L."/>
            <person name="Wu L."/>
            <person name="Xiao J."/>
            <person name="Feng Y."/>
            <person name="Chen Y."/>
            <person name="Sun X."/>
            <person name="Zhang Y."/>
            <person name="Marsh G.A."/>
            <person name="Crameri G."/>
            <person name="Broder C.C."/>
            <person name="Frey K.G."/>
            <person name="Wang L.F."/>
            <person name="Wang J."/>
        </authorList>
    </citation>
    <scope>NUCLEOTIDE SEQUENCE [LARGE SCALE GENOMIC DNA]</scope>
</reference>
<accession>L5K624</accession>
<evidence type="ECO:0000313" key="2">
    <source>
        <dbReference type="EMBL" id="ELK06812.1"/>
    </source>
</evidence>
<gene>
    <name evidence="2" type="ORF">PAL_GLEAN10011942</name>
</gene>
<dbReference type="InParanoid" id="L5K624"/>
<evidence type="ECO:0000256" key="1">
    <source>
        <dbReference type="SAM" id="MobiDB-lite"/>
    </source>
</evidence>
<organism evidence="2 3">
    <name type="scientific">Pteropus alecto</name>
    <name type="common">Black flying fox</name>
    <dbReference type="NCBI Taxonomy" id="9402"/>
    <lineage>
        <taxon>Eukaryota</taxon>
        <taxon>Metazoa</taxon>
        <taxon>Chordata</taxon>
        <taxon>Craniata</taxon>
        <taxon>Vertebrata</taxon>
        <taxon>Euteleostomi</taxon>
        <taxon>Mammalia</taxon>
        <taxon>Eutheria</taxon>
        <taxon>Laurasiatheria</taxon>
        <taxon>Chiroptera</taxon>
        <taxon>Yinpterochiroptera</taxon>
        <taxon>Pteropodoidea</taxon>
        <taxon>Pteropodidae</taxon>
        <taxon>Pteropodinae</taxon>
        <taxon>Pteropus</taxon>
    </lineage>
</organism>
<name>L5K624_PTEAL</name>
<dbReference type="AlphaFoldDB" id="L5K624"/>